<organism evidence="7 8">
    <name type="scientific">Desulfoluna butyratoxydans</name>
    <dbReference type="NCBI Taxonomy" id="231438"/>
    <lineage>
        <taxon>Bacteria</taxon>
        <taxon>Pseudomonadati</taxon>
        <taxon>Thermodesulfobacteriota</taxon>
        <taxon>Desulfobacteria</taxon>
        <taxon>Desulfobacterales</taxon>
        <taxon>Desulfolunaceae</taxon>
        <taxon>Desulfoluna</taxon>
    </lineage>
</organism>
<evidence type="ECO:0000313" key="8">
    <source>
        <dbReference type="Proteomes" id="UP000507962"/>
    </source>
</evidence>
<dbReference type="EC" id="4.2.2.n1" evidence="2"/>
<dbReference type="SUPFAM" id="SSF50685">
    <property type="entry name" value="Barwin-like endoglucanases"/>
    <property type="match status" value="1"/>
</dbReference>
<dbReference type="Pfam" id="PF06725">
    <property type="entry name" value="3D"/>
    <property type="match status" value="1"/>
</dbReference>
<comment type="catalytic activity">
    <reaction evidence="1">
        <text>Exolytic cleavage of the (1-&gt;4)-beta-glycosidic linkage between N-acetylmuramic acid (MurNAc) and N-acetylglucosamine (GlcNAc) residues in peptidoglycan, from either the reducing or the non-reducing ends of the peptidoglycan chains, with concomitant formation of a 1,6-anhydrobond in the MurNAc residue.</text>
        <dbReference type="EC" id="4.2.2.n1"/>
    </reaction>
</comment>
<name>A0A4U8YK74_9BACT</name>
<keyword evidence="3" id="KW-0456">Lyase</keyword>
<keyword evidence="8" id="KW-1185">Reference proteome</keyword>
<dbReference type="SMART" id="SM00925">
    <property type="entry name" value="MltA"/>
    <property type="match status" value="1"/>
</dbReference>
<dbReference type="GO" id="GO:0071555">
    <property type="term" value="P:cell wall organization"/>
    <property type="evidence" value="ECO:0007669"/>
    <property type="project" value="UniProtKB-KW"/>
</dbReference>
<evidence type="ECO:0000256" key="5">
    <source>
        <dbReference type="ARBA" id="ARBA00030918"/>
    </source>
</evidence>
<dbReference type="InterPro" id="IPR010611">
    <property type="entry name" value="3D_dom"/>
</dbReference>
<evidence type="ECO:0000259" key="6">
    <source>
        <dbReference type="SMART" id="SM00925"/>
    </source>
</evidence>
<dbReference type="EMBL" id="CAADHO010000002">
    <property type="protein sequence ID" value="VFQ43837.1"/>
    <property type="molecule type" value="Genomic_DNA"/>
</dbReference>
<dbReference type="Gene3D" id="2.40.40.10">
    <property type="entry name" value="RlpA-like domain"/>
    <property type="match status" value="1"/>
</dbReference>
<evidence type="ECO:0000313" key="7">
    <source>
        <dbReference type="EMBL" id="VFQ43837.1"/>
    </source>
</evidence>
<dbReference type="InterPro" id="IPR026044">
    <property type="entry name" value="MltA"/>
</dbReference>
<dbReference type="CDD" id="cd14668">
    <property type="entry name" value="mlta_B"/>
    <property type="match status" value="1"/>
</dbReference>
<reference evidence="7 8" key="1">
    <citation type="submission" date="2019-03" db="EMBL/GenBank/DDBJ databases">
        <authorList>
            <person name="Nijsse B."/>
        </authorList>
    </citation>
    <scope>NUCLEOTIDE SEQUENCE [LARGE SCALE GENOMIC DNA]</scope>
    <source>
        <strain evidence="7">Desulfoluna butyratoxydans MSL71</strain>
    </source>
</reference>
<dbReference type="RefSeq" id="WP_180138305.1">
    <property type="nucleotide sequence ID" value="NZ_CAADHO010000002.1"/>
</dbReference>
<dbReference type="PANTHER" id="PTHR30124">
    <property type="entry name" value="MEMBRANE-BOUND LYTIC MUREIN TRANSGLYCOSYLASE A"/>
    <property type="match status" value="1"/>
</dbReference>
<dbReference type="PIRSF" id="PIRSF019422">
    <property type="entry name" value="MltA"/>
    <property type="match status" value="1"/>
</dbReference>
<evidence type="ECO:0000256" key="2">
    <source>
        <dbReference type="ARBA" id="ARBA00012587"/>
    </source>
</evidence>
<evidence type="ECO:0000256" key="4">
    <source>
        <dbReference type="ARBA" id="ARBA00023316"/>
    </source>
</evidence>
<proteinExistence type="predicted"/>
<accession>A0A4U8YK74</accession>
<dbReference type="InterPro" id="IPR036908">
    <property type="entry name" value="RlpA-like_sf"/>
</dbReference>
<protein>
    <recommendedName>
        <fullName evidence="2">peptidoglycan lytic exotransglycosylase</fullName>
        <ecNumber evidence="2">4.2.2.n1</ecNumber>
    </recommendedName>
    <alternativeName>
        <fullName evidence="5">Murein hydrolase A</fullName>
    </alternativeName>
</protein>
<feature type="domain" description="Lytic transglycosylase MltA" evidence="6">
    <location>
        <begin position="141"/>
        <end position="306"/>
    </location>
</feature>
<dbReference type="Proteomes" id="UP000507962">
    <property type="component" value="Unassembled WGS sequence"/>
</dbReference>
<sequence length="412" mass="46557">MMDAFKRTGARWWLVAAALVFLCFGCITTGKEKSKALPALVPVVPGEAGYPSFEDDLDFQGLEEALFRSLVYYNRIPKTRTFTVGEDRYSVSEMIRSAVALLYAIHEDPSPEAVAGFIRDNYRVYRSTGRDGKGEVLFTGYYEASLFGHTEETERYRYPVLSRPDDLVTIDISRFPGVKASGKRHLIGRVTEKGTVVPYYTRHEADNGSALLDRTEPLAWVDDPVDLFFLEIQGSGVITMENGEELRVHYQTKNGHPYRSIGRYMIRQGFLEREAVSMQSIRRWLEENPERRQEVFNYNPSMVFFMEEAKGPLGCYNVLVTPNRSIATDKRPFPACGIAFITTEKPGETRPDEVLSWESFGRFVMNQDTGGAIKGPGRVDLFTGHGEEAELTAGHMKQTGSLYFLVLKPSVR</sequence>
<dbReference type="CDD" id="cd14485">
    <property type="entry name" value="mltA_like_LT_A"/>
    <property type="match status" value="1"/>
</dbReference>
<gene>
    <name evidence="7" type="ORF">MSL71_14780</name>
</gene>
<dbReference type="GO" id="GO:0009254">
    <property type="term" value="P:peptidoglycan turnover"/>
    <property type="evidence" value="ECO:0007669"/>
    <property type="project" value="InterPro"/>
</dbReference>
<evidence type="ECO:0000256" key="3">
    <source>
        <dbReference type="ARBA" id="ARBA00023239"/>
    </source>
</evidence>
<dbReference type="GO" id="GO:0019867">
    <property type="term" value="C:outer membrane"/>
    <property type="evidence" value="ECO:0007669"/>
    <property type="project" value="InterPro"/>
</dbReference>
<dbReference type="InterPro" id="IPR005300">
    <property type="entry name" value="MltA_B"/>
</dbReference>
<dbReference type="GO" id="GO:0004553">
    <property type="term" value="F:hydrolase activity, hydrolyzing O-glycosyl compounds"/>
    <property type="evidence" value="ECO:0007669"/>
    <property type="project" value="InterPro"/>
</dbReference>
<dbReference type="GO" id="GO:0008933">
    <property type="term" value="F:peptidoglycan lytic transglycosylase activity"/>
    <property type="evidence" value="ECO:0007669"/>
    <property type="project" value="TreeGrafter"/>
</dbReference>
<dbReference type="PANTHER" id="PTHR30124:SF0">
    <property type="entry name" value="MEMBRANE-BOUND LYTIC MUREIN TRANSGLYCOSYLASE A"/>
    <property type="match status" value="1"/>
</dbReference>
<dbReference type="Pfam" id="PF03562">
    <property type="entry name" value="MltA"/>
    <property type="match status" value="1"/>
</dbReference>
<dbReference type="GO" id="GO:0009253">
    <property type="term" value="P:peptidoglycan catabolic process"/>
    <property type="evidence" value="ECO:0007669"/>
    <property type="project" value="TreeGrafter"/>
</dbReference>
<dbReference type="Gene3D" id="2.40.240.50">
    <property type="entry name" value="Barwin-like endoglucanases"/>
    <property type="match status" value="1"/>
</dbReference>
<keyword evidence="4" id="KW-0961">Cell wall biogenesis/degradation</keyword>
<evidence type="ECO:0000256" key="1">
    <source>
        <dbReference type="ARBA" id="ARBA00001420"/>
    </source>
</evidence>
<dbReference type="AlphaFoldDB" id="A0A4U8YK74"/>